<accession>A0AAD2FNQ9</accession>
<dbReference type="InterPro" id="IPR000504">
    <property type="entry name" value="RRM_dom"/>
</dbReference>
<dbReference type="GO" id="GO:0000398">
    <property type="term" value="P:mRNA splicing, via spliceosome"/>
    <property type="evidence" value="ECO:0007669"/>
    <property type="project" value="TreeGrafter"/>
</dbReference>
<dbReference type="GO" id="GO:0005654">
    <property type="term" value="C:nucleoplasm"/>
    <property type="evidence" value="ECO:0007669"/>
    <property type="project" value="TreeGrafter"/>
</dbReference>
<reference evidence="5" key="1">
    <citation type="submission" date="2023-08" db="EMBL/GenBank/DDBJ databases">
        <authorList>
            <person name="Audoor S."/>
            <person name="Bilcke G."/>
        </authorList>
    </citation>
    <scope>NUCLEOTIDE SEQUENCE</scope>
</reference>
<feature type="compositionally biased region" description="Basic and acidic residues" evidence="3">
    <location>
        <begin position="22"/>
        <end position="31"/>
    </location>
</feature>
<dbReference type="InterPro" id="IPR035979">
    <property type="entry name" value="RBD_domain_sf"/>
</dbReference>
<sequence length="188" mass="20622">MVGKRELEPENDSQGTSPAKIAESKSEEKATETSPPVTKKARVESTVESKSAKPDSTSTSTSEKSNLEDKESEKDATKKKQDAEKSSQEAQVRHEALSTNAVVIFGLHPLVTKDEMTEVMSKYGKVERIETRRAFASTYCFCDFETAKEAEEAIKNLNGSSLKGKELIVKLANDNASRSKPFNGKQEG</sequence>
<dbReference type="CDD" id="cd00590">
    <property type="entry name" value="RRM_SF"/>
    <property type="match status" value="1"/>
</dbReference>
<dbReference type="GO" id="GO:0003723">
    <property type="term" value="F:RNA binding"/>
    <property type="evidence" value="ECO:0007669"/>
    <property type="project" value="UniProtKB-UniRule"/>
</dbReference>
<dbReference type="PANTHER" id="PTHR15481">
    <property type="entry name" value="RIBONUCLEIC ACID BINDING PROTEIN S1"/>
    <property type="match status" value="1"/>
</dbReference>
<dbReference type="GO" id="GO:0005737">
    <property type="term" value="C:cytoplasm"/>
    <property type="evidence" value="ECO:0007669"/>
    <property type="project" value="TreeGrafter"/>
</dbReference>
<feature type="region of interest" description="Disordered" evidence="3">
    <location>
        <begin position="1"/>
        <end position="96"/>
    </location>
</feature>
<dbReference type="GO" id="GO:0061574">
    <property type="term" value="C:ASAP complex"/>
    <property type="evidence" value="ECO:0007669"/>
    <property type="project" value="TreeGrafter"/>
</dbReference>
<protein>
    <recommendedName>
        <fullName evidence="4">RRM domain-containing protein</fullName>
    </recommendedName>
</protein>
<dbReference type="PROSITE" id="PS50102">
    <property type="entry name" value="RRM"/>
    <property type="match status" value="1"/>
</dbReference>
<keyword evidence="1 2" id="KW-0694">RNA-binding</keyword>
<proteinExistence type="predicted"/>
<feature type="compositionally biased region" description="Basic and acidic residues" evidence="3">
    <location>
        <begin position="65"/>
        <end position="96"/>
    </location>
</feature>
<feature type="compositionally biased region" description="Polar residues" evidence="3">
    <location>
        <begin position="54"/>
        <end position="64"/>
    </location>
</feature>
<evidence type="ECO:0000259" key="4">
    <source>
        <dbReference type="PROSITE" id="PS50102"/>
    </source>
</evidence>
<dbReference type="SMART" id="SM00360">
    <property type="entry name" value="RRM"/>
    <property type="match status" value="1"/>
</dbReference>
<gene>
    <name evidence="5" type="ORF">CYCCA115_LOCUS11233</name>
</gene>
<evidence type="ECO:0000256" key="2">
    <source>
        <dbReference type="PROSITE-ProRule" id="PRU00176"/>
    </source>
</evidence>
<dbReference type="EMBL" id="CAKOGP040001735">
    <property type="protein sequence ID" value="CAJ1947627.1"/>
    <property type="molecule type" value="Genomic_DNA"/>
</dbReference>
<dbReference type="Gene3D" id="3.30.70.330">
    <property type="match status" value="1"/>
</dbReference>
<keyword evidence="6" id="KW-1185">Reference proteome</keyword>
<dbReference type="AlphaFoldDB" id="A0AAD2FNQ9"/>
<name>A0AAD2FNQ9_9STRA</name>
<evidence type="ECO:0000256" key="1">
    <source>
        <dbReference type="ARBA" id="ARBA00022884"/>
    </source>
</evidence>
<dbReference type="Pfam" id="PF00076">
    <property type="entry name" value="RRM_1"/>
    <property type="match status" value="1"/>
</dbReference>
<dbReference type="SUPFAM" id="SSF54928">
    <property type="entry name" value="RNA-binding domain, RBD"/>
    <property type="match status" value="1"/>
</dbReference>
<feature type="domain" description="RRM" evidence="4">
    <location>
        <begin position="100"/>
        <end position="174"/>
    </location>
</feature>
<organism evidence="5 6">
    <name type="scientific">Cylindrotheca closterium</name>
    <dbReference type="NCBI Taxonomy" id="2856"/>
    <lineage>
        <taxon>Eukaryota</taxon>
        <taxon>Sar</taxon>
        <taxon>Stramenopiles</taxon>
        <taxon>Ochrophyta</taxon>
        <taxon>Bacillariophyta</taxon>
        <taxon>Bacillariophyceae</taxon>
        <taxon>Bacillariophycidae</taxon>
        <taxon>Bacillariales</taxon>
        <taxon>Bacillariaceae</taxon>
        <taxon>Cylindrotheca</taxon>
    </lineage>
</organism>
<dbReference type="Proteomes" id="UP001295423">
    <property type="component" value="Unassembled WGS sequence"/>
</dbReference>
<evidence type="ECO:0000313" key="5">
    <source>
        <dbReference type="EMBL" id="CAJ1947627.1"/>
    </source>
</evidence>
<feature type="compositionally biased region" description="Basic and acidic residues" evidence="3">
    <location>
        <begin position="41"/>
        <end position="53"/>
    </location>
</feature>
<evidence type="ECO:0000313" key="6">
    <source>
        <dbReference type="Proteomes" id="UP001295423"/>
    </source>
</evidence>
<dbReference type="PANTHER" id="PTHR15481:SF0">
    <property type="entry name" value="LD23870P-RELATED"/>
    <property type="match status" value="1"/>
</dbReference>
<evidence type="ECO:0000256" key="3">
    <source>
        <dbReference type="SAM" id="MobiDB-lite"/>
    </source>
</evidence>
<comment type="caution">
    <text evidence="5">The sequence shown here is derived from an EMBL/GenBank/DDBJ whole genome shotgun (WGS) entry which is preliminary data.</text>
</comment>
<dbReference type="InterPro" id="IPR012677">
    <property type="entry name" value="Nucleotide-bd_a/b_plait_sf"/>
</dbReference>